<reference evidence="2 3" key="1">
    <citation type="submission" date="2019-03" db="EMBL/GenBank/DDBJ databases">
        <title>Single cell metagenomics reveals metabolic interactions within the superorganism composed of flagellate Streblomastix strix and complex community of Bacteroidetes bacteria on its surface.</title>
        <authorList>
            <person name="Treitli S.C."/>
            <person name="Kolisko M."/>
            <person name="Husnik F."/>
            <person name="Keeling P."/>
            <person name="Hampl V."/>
        </authorList>
    </citation>
    <scope>NUCLEOTIDE SEQUENCE [LARGE SCALE GENOMIC DNA]</scope>
    <source>
        <strain evidence="2">ST1C</strain>
    </source>
</reference>
<dbReference type="AlphaFoldDB" id="A0A5J4W5H6"/>
<organism evidence="2 3">
    <name type="scientific">Streblomastix strix</name>
    <dbReference type="NCBI Taxonomy" id="222440"/>
    <lineage>
        <taxon>Eukaryota</taxon>
        <taxon>Metamonada</taxon>
        <taxon>Preaxostyla</taxon>
        <taxon>Oxymonadida</taxon>
        <taxon>Streblomastigidae</taxon>
        <taxon>Streblomastix</taxon>
    </lineage>
</organism>
<dbReference type="Proteomes" id="UP000324800">
    <property type="component" value="Unassembled WGS sequence"/>
</dbReference>
<gene>
    <name evidence="2" type="ORF">EZS28_014297</name>
</gene>
<sequence>MNDTTDQVAQKRILLLSAPFLTIAQIIVLGSIIASFVLAQISVSFMILTDIVALSVSNVAPPSLGMISAVPSTLNMSDQWATNPIWRDLSHTSSNNTVLQKLKSVLIPQVINVDRKVKKGGRAFYDQYLTGDESIDQLKTLRTVKAGSQLSDLFVSTEECFELIANDCDNPSRIYGLSGSFAGLEGLIKQFMVYTMNIIKAPQSQLDSLSLGDPSIQFMISAL</sequence>
<evidence type="ECO:0000313" key="3">
    <source>
        <dbReference type="Proteomes" id="UP000324800"/>
    </source>
</evidence>
<accession>A0A5J4W5H6</accession>
<evidence type="ECO:0000256" key="1">
    <source>
        <dbReference type="SAM" id="Phobius"/>
    </source>
</evidence>
<proteinExistence type="predicted"/>
<comment type="caution">
    <text evidence="2">The sequence shown here is derived from an EMBL/GenBank/DDBJ whole genome shotgun (WGS) entry which is preliminary data.</text>
</comment>
<feature type="transmembrane region" description="Helical" evidence="1">
    <location>
        <begin position="20"/>
        <end position="39"/>
    </location>
</feature>
<dbReference type="EMBL" id="SNRW01003313">
    <property type="protein sequence ID" value="KAA6390181.1"/>
    <property type="molecule type" value="Genomic_DNA"/>
</dbReference>
<keyword evidence="1" id="KW-0812">Transmembrane</keyword>
<keyword evidence="1" id="KW-0472">Membrane</keyword>
<protein>
    <submittedName>
        <fullName evidence="2">Uncharacterized protein</fullName>
    </submittedName>
</protein>
<name>A0A5J4W5H6_9EUKA</name>
<keyword evidence="1" id="KW-1133">Transmembrane helix</keyword>
<evidence type="ECO:0000313" key="2">
    <source>
        <dbReference type="EMBL" id="KAA6390181.1"/>
    </source>
</evidence>